<proteinExistence type="predicted"/>
<gene>
    <name evidence="1" type="ORF">UO65_2198</name>
</gene>
<comment type="caution">
    <text evidence="1">The sequence shown here is derived from an EMBL/GenBank/DDBJ whole genome shotgun (WGS) entry which is preliminary data.</text>
</comment>
<dbReference type="OrthoDB" id="5244508at2"/>
<name>W7J0Q2_9PSEU</name>
<dbReference type="Gene3D" id="3.30.530.20">
    <property type="match status" value="1"/>
</dbReference>
<evidence type="ECO:0008006" key="3">
    <source>
        <dbReference type="Google" id="ProtNLM"/>
    </source>
</evidence>
<organism evidence="1 2">
    <name type="scientific">Actinokineospora spheciospongiae</name>
    <dbReference type="NCBI Taxonomy" id="909613"/>
    <lineage>
        <taxon>Bacteria</taxon>
        <taxon>Bacillati</taxon>
        <taxon>Actinomycetota</taxon>
        <taxon>Actinomycetes</taxon>
        <taxon>Pseudonocardiales</taxon>
        <taxon>Pseudonocardiaceae</taxon>
        <taxon>Actinokineospora</taxon>
    </lineage>
</organism>
<protein>
    <recommendedName>
        <fullName evidence="3">Coenzyme Q-binding protein COQ10 START domain-containing protein</fullName>
    </recommendedName>
</protein>
<dbReference type="SUPFAM" id="SSF55961">
    <property type="entry name" value="Bet v1-like"/>
    <property type="match status" value="1"/>
</dbReference>
<keyword evidence="2" id="KW-1185">Reference proteome</keyword>
<evidence type="ECO:0000313" key="2">
    <source>
        <dbReference type="Proteomes" id="UP000019277"/>
    </source>
</evidence>
<dbReference type="AlphaFoldDB" id="W7J0Q2"/>
<accession>W7J0Q2</accession>
<dbReference type="RefSeq" id="WP_035281283.1">
    <property type="nucleotide sequence ID" value="NZ_AYXG01000077.1"/>
</dbReference>
<reference evidence="1 2" key="1">
    <citation type="journal article" date="2014" name="Genome Announc.">
        <title>Draft Genome Sequence of the Antitrypanosomally Active Sponge-Associated Bacterium Actinokineospora sp. Strain EG49.</title>
        <authorList>
            <person name="Harjes J."/>
            <person name="Ryu T."/>
            <person name="Abdelmohsen U.R."/>
            <person name="Moitinho-Silva L."/>
            <person name="Horn H."/>
            <person name="Ravasi T."/>
            <person name="Hentschel U."/>
        </authorList>
    </citation>
    <scope>NUCLEOTIDE SEQUENCE [LARGE SCALE GENOMIC DNA]</scope>
    <source>
        <strain evidence="1 2">EG49</strain>
    </source>
</reference>
<sequence length="130" mass="14520">MPTYKRSVTLNAGSDRVFNYLSDVKNLPEYFDRLDSAKPVGGQKNPDAVQVSADLDGKEVEGEAWFRVDRTNNSIEWGSEEHGDYRGKLQVTPDQNRSIVDLELHSPHGGDEVVRGLDATLEHVRGILEP</sequence>
<dbReference type="EMBL" id="AYXG01000077">
    <property type="protein sequence ID" value="EWC62511.1"/>
    <property type="molecule type" value="Genomic_DNA"/>
</dbReference>
<dbReference type="InterPro" id="IPR023393">
    <property type="entry name" value="START-like_dom_sf"/>
</dbReference>
<accession>A0A8E3BGQ7</accession>
<dbReference type="Proteomes" id="UP000019277">
    <property type="component" value="Unassembled WGS sequence"/>
</dbReference>
<dbReference type="Pfam" id="PF10604">
    <property type="entry name" value="Polyketide_cyc2"/>
    <property type="match status" value="1"/>
</dbReference>
<dbReference type="STRING" id="909613.UO65_2198"/>
<dbReference type="eggNOG" id="COG5637">
    <property type="taxonomic scope" value="Bacteria"/>
</dbReference>
<evidence type="ECO:0000313" key="1">
    <source>
        <dbReference type="EMBL" id="EWC62511.1"/>
    </source>
</evidence>
<dbReference type="InterPro" id="IPR019587">
    <property type="entry name" value="Polyketide_cyclase/dehydratase"/>
</dbReference>